<dbReference type="AlphaFoldDB" id="A0A1Y2N1G7"/>
<dbReference type="EMBL" id="MIGB01000009">
    <property type="protein sequence ID" value="OSY41316.1"/>
    <property type="molecule type" value="Genomic_DNA"/>
</dbReference>
<feature type="domain" description="Mycothiol-dependent maleylpyruvate isomerase metal-binding" evidence="1">
    <location>
        <begin position="11"/>
        <end position="80"/>
    </location>
</feature>
<dbReference type="Pfam" id="PF11716">
    <property type="entry name" value="MDMPI_N"/>
    <property type="match status" value="1"/>
</dbReference>
<gene>
    <name evidence="2" type="ORF">BG845_02218</name>
</gene>
<dbReference type="GO" id="GO:0046872">
    <property type="term" value="F:metal ion binding"/>
    <property type="evidence" value="ECO:0007669"/>
    <property type="project" value="InterPro"/>
</dbReference>
<dbReference type="Proteomes" id="UP000194360">
    <property type="component" value="Unassembled WGS sequence"/>
</dbReference>
<keyword evidence="3" id="KW-1185">Reference proteome</keyword>
<evidence type="ECO:0000313" key="2">
    <source>
        <dbReference type="EMBL" id="OSY41316.1"/>
    </source>
</evidence>
<proteinExistence type="predicted"/>
<dbReference type="NCBIfam" id="TIGR03085">
    <property type="entry name" value="TIGR03085 family metal-binding protein"/>
    <property type="match status" value="1"/>
</dbReference>
<evidence type="ECO:0000313" key="3">
    <source>
        <dbReference type="Proteomes" id="UP000194360"/>
    </source>
</evidence>
<dbReference type="SUPFAM" id="SSF109854">
    <property type="entry name" value="DinB/YfiT-like putative metalloenzymes"/>
    <property type="match status" value="1"/>
</dbReference>
<comment type="caution">
    <text evidence="2">The sequence shown here is derived from an EMBL/GenBank/DDBJ whole genome shotgun (WGS) entry which is preliminary data.</text>
</comment>
<organism evidence="2 3">
    <name type="scientific">Pseudonocardia autotrophica</name>
    <name type="common">Amycolata autotrophica</name>
    <name type="synonym">Nocardia autotrophica</name>
    <dbReference type="NCBI Taxonomy" id="2074"/>
    <lineage>
        <taxon>Bacteria</taxon>
        <taxon>Bacillati</taxon>
        <taxon>Actinomycetota</taxon>
        <taxon>Actinomycetes</taxon>
        <taxon>Pseudonocardiales</taxon>
        <taxon>Pseudonocardiaceae</taxon>
        <taxon>Pseudonocardia</taxon>
    </lineage>
</organism>
<dbReference type="InterPro" id="IPR034660">
    <property type="entry name" value="DinB/YfiT-like"/>
</dbReference>
<dbReference type="NCBIfam" id="TIGR03083">
    <property type="entry name" value="maleylpyruvate isomerase family mycothiol-dependent enzyme"/>
    <property type="match status" value="1"/>
</dbReference>
<sequence>MRTTVGAVSLAIDERAAICAEFERSGPDRPTLCEGWNARDLLTHLLVRERQPWNAAGIVVSALSSVTDRAMAAYSGEAWPNMIDDLRKGPPAWSPFRVGKVDEIANGAEFFVHHEDLRRGEPGWEPRPAGPELDGQLWTLLSAQSKLLFRRSPVGIVLRRPEGAQQVVATGYGLVTVVGTPSELVLHAFGRDAARVELEGLPADIEAYRAAPRGM</sequence>
<name>A0A1Y2N1G7_PSEAH</name>
<dbReference type="InterPro" id="IPR017517">
    <property type="entry name" value="Maleyloyr_isom"/>
</dbReference>
<evidence type="ECO:0000259" key="1">
    <source>
        <dbReference type="Pfam" id="PF11716"/>
    </source>
</evidence>
<accession>A0A1Y2N1G7</accession>
<dbReference type="InterPro" id="IPR017519">
    <property type="entry name" value="CHP03085"/>
</dbReference>
<reference evidence="2 3" key="1">
    <citation type="submission" date="2016-09" db="EMBL/GenBank/DDBJ databases">
        <title>Pseudonocardia autotrophica DSM535, a candidate organism with high potential of specific P450 cytochromes.</title>
        <authorList>
            <person name="Grumaz C."/>
            <person name="Vainshtein Y."/>
            <person name="Kirstahler P."/>
            <person name="Sohn K."/>
        </authorList>
    </citation>
    <scope>NUCLEOTIDE SEQUENCE [LARGE SCALE GENOMIC DNA]</scope>
    <source>
        <strain evidence="2 3">DSM 535</strain>
    </source>
</reference>
<protein>
    <recommendedName>
        <fullName evidence="1">Mycothiol-dependent maleylpyruvate isomerase metal-binding domain-containing protein</fullName>
    </recommendedName>
</protein>
<dbReference type="STRING" id="2074.BG845_02218"/>
<dbReference type="InterPro" id="IPR024344">
    <property type="entry name" value="MDMPI_metal-binding"/>
</dbReference>